<dbReference type="Proteomes" id="UP000621631">
    <property type="component" value="Unassembled WGS sequence"/>
</dbReference>
<reference evidence="1 3" key="1">
    <citation type="submission" date="2016-11" db="EMBL/GenBank/DDBJ databases">
        <title>Complete genome sequencing of Virgibacillus halodenitrificans PDB-F2.</title>
        <authorList>
            <person name="Sun Z."/>
            <person name="Zhou Y."/>
            <person name="Li H."/>
        </authorList>
    </citation>
    <scope>NUCLEOTIDE SEQUENCE [LARGE SCALE GENOMIC DNA]</scope>
    <source>
        <strain evidence="1 3">PDB-F2</strain>
    </source>
</reference>
<protein>
    <submittedName>
        <fullName evidence="1">Uncharacterized protein</fullName>
    </submittedName>
</protein>
<evidence type="ECO:0000313" key="3">
    <source>
        <dbReference type="Proteomes" id="UP000182945"/>
    </source>
</evidence>
<dbReference type="EMBL" id="CP017962">
    <property type="protein sequence ID" value="APC49265.1"/>
    <property type="molecule type" value="Genomic_DNA"/>
</dbReference>
<proteinExistence type="predicted"/>
<accession>A0AAC9J3X1</accession>
<dbReference type="Proteomes" id="UP000182945">
    <property type="component" value="Chromosome"/>
</dbReference>
<evidence type="ECO:0000313" key="1">
    <source>
        <dbReference type="EMBL" id="APC49265.1"/>
    </source>
</evidence>
<organism evidence="1 3">
    <name type="scientific">Virgibacillus halodenitrificans</name>
    <name type="common">Bacillus halodenitrificans</name>
    <dbReference type="NCBI Taxonomy" id="1482"/>
    <lineage>
        <taxon>Bacteria</taxon>
        <taxon>Bacillati</taxon>
        <taxon>Bacillota</taxon>
        <taxon>Bacilli</taxon>
        <taxon>Bacillales</taxon>
        <taxon>Bacillaceae</taxon>
        <taxon>Virgibacillus</taxon>
    </lineage>
</organism>
<dbReference type="AlphaFoldDB" id="A0AAC9J3X1"/>
<dbReference type="EMBL" id="JACWEZ010000003">
    <property type="protein sequence ID" value="MBD1222176.1"/>
    <property type="molecule type" value="Genomic_DNA"/>
</dbReference>
<dbReference type="GeneID" id="71515550"/>
<reference evidence="2 4" key="2">
    <citation type="submission" date="2020-09" db="EMBL/GenBank/DDBJ databases">
        <title>Draft Genome Sequences of Oil-Oxidizing Bacteria Halomonas titanicae, Marinobacter lutaoensis, and Virgibacillus halodenitrificans Isolated from Highly Saline Environments.</title>
        <authorList>
            <person name="Grouzdev D.S."/>
            <person name="Sokolova D.S."/>
            <person name="Semenova E.M."/>
            <person name="Borzenkov I.A."/>
            <person name="Bidzhieva S.K."/>
            <person name="Poltaraus A.B."/>
            <person name="Nazina T.N."/>
        </authorList>
    </citation>
    <scope>NUCLEOTIDE SEQUENCE [LARGE SCALE GENOMIC DNA]</scope>
    <source>
        <strain evidence="2 4">VKM B-3472D</strain>
    </source>
</reference>
<dbReference type="RefSeq" id="WP_060681743.1">
    <property type="nucleotide sequence ID" value="NZ_CP017962.1"/>
</dbReference>
<name>A0AAC9J3X1_VIRHA</name>
<evidence type="ECO:0000313" key="2">
    <source>
        <dbReference type="EMBL" id="MBD1222176.1"/>
    </source>
</evidence>
<keyword evidence="4" id="KW-1185">Reference proteome</keyword>
<gene>
    <name evidence="1" type="ORF">BME96_14145</name>
    <name evidence="2" type="ORF">IC602_06110</name>
</gene>
<dbReference type="KEGG" id="vhl:BME96_14145"/>
<evidence type="ECO:0000313" key="4">
    <source>
        <dbReference type="Proteomes" id="UP000621631"/>
    </source>
</evidence>
<sequence length="76" mass="8637">MRKLTKQEEAVLENLLEEGVFAIDNKSYFITLVETPANLHKTNKEDLKIETKKQTILQGDKFSIDDVIELMDAGAL</sequence>